<sequence>MGDGRSPDDRPSRRGDRAAMTAAAPARADTYRARGWFSLQLAIGWLPVLALYAATMSVVHGVPLARALVVSTRAIVGAALLGVVVLRFVGRTPWPRPVRPGFILLQVCAAIGFSVAWVVLSNIVESIARGAIVLTAPPLVAPFLLLGVWLYVAVAGVSYAVQATDRAAHAEAAAVRAQLAALRGQLNPHFLFNALHSVVHLIPVAPDLAADSAERLAALLRTVLEENRDRVTLQEERAFVSRYVELEQVRFGERLVVQWDVPQEASALFVPAFALQTLVENAVRHGAASRVDPTKITVSAQRNGTTLTLTVADDGAGADLSAPPDSGRTGLRRLRERLDALYGSRAALTCESRPGAGFTARVSLPADDADDVA</sequence>
<dbReference type="AlphaFoldDB" id="A0A6M4IUH3"/>
<dbReference type="GO" id="GO:0016020">
    <property type="term" value="C:membrane"/>
    <property type="evidence" value="ECO:0007669"/>
    <property type="project" value="InterPro"/>
</dbReference>
<organism evidence="5 6">
    <name type="scientific">Gemmatimonas groenlandica</name>
    <dbReference type="NCBI Taxonomy" id="2732249"/>
    <lineage>
        <taxon>Bacteria</taxon>
        <taxon>Pseudomonadati</taxon>
        <taxon>Gemmatimonadota</taxon>
        <taxon>Gemmatimonadia</taxon>
        <taxon>Gemmatimonadales</taxon>
        <taxon>Gemmatimonadaceae</taxon>
        <taxon>Gemmatimonas</taxon>
    </lineage>
</organism>
<dbReference type="InterPro" id="IPR036890">
    <property type="entry name" value="HATPase_C_sf"/>
</dbReference>
<feature type="compositionally biased region" description="Basic and acidic residues" evidence="1">
    <location>
        <begin position="1"/>
        <end position="17"/>
    </location>
</feature>
<feature type="region of interest" description="Disordered" evidence="1">
    <location>
        <begin position="1"/>
        <end position="21"/>
    </location>
</feature>
<dbReference type="GO" id="GO:0000155">
    <property type="term" value="F:phosphorelay sensor kinase activity"/>
    <property type="evidence" value="ECO:0007669"/>
    <property type="project" value="InterPro"/>
</dbReference>
<feature type="transmembrane region" description="Helical" evidence="2">
    <location>
        <begin position="36"/>
        <end position="55"/>
    </location>
</feature>
<dbReference type="InterPro" id="IPR003594">
    <property type="entry name" value="HATPase_dom"/>
</dbReference>
<keyword evidence="6" id="KW-1185">Reference proteome</keyword>
<feature type="domain" description="Signal transduction histidine kinase internal region" evidence="4">
    <location>
        <begin position="177"/>
        <end position="255"/>
    </location>
</feature>
<dbReference type="Gene3D" id="3.30.565.10">
    <property type="entry name" value="Histidine kinase-like ATPase, C-terminal domain"/>
    <property type="match status" value="1"/>
</dbReference>
<dbReference type="KEGG" id="ggr:HKW67_17575"/>
<dbReference type="Pfam" id="PF06580">
    <property type="entry name" value="His_kinase"/>
    <property type="match status" value="1"/>
</dbReference>
<reference evidence="5 6" key="1">
    <citation type="submission" date="2020-05" db="EMBL/GenBank/DDBJ databases">
        <title>Complete genome sequence of Gemmatimonas greenlandica TET16.</title>
        <authorList>
            <person name="Zeng Y."/>
        </authorList>
    </citation>
    <scope>NUCLEOTIDE SEQUENCE [LARGE SCALE GENOMIC DNA]</scope>
    <source>
        <strain evidence="5 6">TET16</strain>
    </source>
</reference>
<evidence type="ECO:0000256" key="2">
    <source>
        <dbReference type="SAM" id="Phobius"/>
    </source>
</evidence>
<feature type="domain" description="Histidine kinase/HSP90-like ATPase" evidence="3">
    <location>
        <begin position="274"/>
        <end position="367"/>
    </location>
</feature>
<dbReference type="Proteomes" id="UP000500938">
    <property type="component" value="Chromosome"/>
</dbReference>
<keyword evidence="5" id="KW-0418">Kinase</keyword>
<evidence type="ECO:0000259" key="3">
    <source>
        <dbReference type="Pfam" id="PF02518"/>
    </source>
</evidence>
<evidence type="ECO:0000313" key="5">
    <source>
        <dbReference type="EMBL" id="QJR37197.1"/>
    </source>
</evidence>
<dbReference type="InterPro" id="IPR010559">
    <property type="entry name" value="Sig_transdc_His_kin_internal"/>
</dbReference>
<evidence type="ECO:0000313" key="6">
    <source>
        <dbReference type="Proteomes" id="UP000500938"/>
    </source>
</evidence>
<accession>A0A6M4IUH3</accession>
<evidence type="ECO:0000259" key="4">
    <source>
        <dbReference type="Pfam" id="PF06580"/>
    </source>
</evidence>
<keyword evidence="5" id="KW-0808">Transferase</keyword>
<dbReference type="InterPro" id="IPR050640">
    <property type="entry name" value="Bact_2-comp_sensor_kinase"/>
</dbReference>
<dbReference type="PANTHER" id="PTHR34220:SF9">
    <property type="entry name" value="SIGNAL TRANSDUCTION HISTIDINE KINASE INTERNAL REGION DOMAIN-CONTAINING PROTEIN"/>
    <property type="match status" value="1"/>
</dbReference>
<dbReference type="Pfam" id="PF02518">
    <property type="entry name" value="HATPase_c"/>
    <property type="match status" value="1"/>
</dbReference>
<dbReference type="EMBL" id="CP053085">
    <property type="protein sequence ID" value="QJR37197.1"/>
    <property type="molecule type" value="Genomic_DNA"/>
</dbReference>
<keyword evidence="2" id="KW-0812">Transmembrane</keyword>
<keyword evidence="2" id="KW-1133">Transmembrane helix</keyword>
<name>A0A6M4IUH3_9BACT</name>
<feature type="transmembrane region" description="Helical" evidence="2">
    <location>
        <begin position="67"/>
        <end position="89"/>
    </location>
</feature>
<gene>
    <name evidence="5" type="ORF">HKW67_17575</name>
</gene>
<dbReference type="RefSeq" id="WP_171226630.1">
    <property type="nucleotide sequence ID" value="NZ_CP053085.1"/>
</dbReference>
<proteinExistence type="predicted"/>
<dbReference type="SUPFAM" id="SSF55874">
    <property type="entry name" value="ATPase domain of HSP90 chaperone/DNA topoisomerase II/histidine kinase"/>
    <property type="match status" value="1"/>
</dbReference>
<dbReference type="PANTHER" id="PTHR34220">
    <property type="entry name" value="SENSOR HISTIDINE KINASE YPDA"/>
    <property type="match status" value="1"/>
</dbReference>
<protein>
    <submittedName>
        <fullName evidence="5">Histidine kinase</fullName>
    </submittedName>
</protein>
<feature type="transmembrane region" description="Helical" evidence="2">
    <location>
        <begin position="140"/>
        <end position="161"/>
    </location>
</feature>
<keyword evidence="2" id="KW-0472">Membrane</keyword>
<evidence type="ECO:0000256" key="1">
    <source>
        <dbReference type="SAM" id="MobiDB-lite"/>
    </source>
</evidence>
<feature type="transmembrane region" description="Helical" evidence="2">
    <location>
        <begin position="101"/>
        <end position="120"/>
    </location>
</feature>